<feature type="region of interest" description="Disordered" evidence="1">
    <location>
        <begin position="1"/>
        <end position="24"/>
    </location>
</feature>
<reference evidence="2 3" key="1">
    <citation type="submission" date="2015-09" db="EMBL/GenBank/DDBJ databases">
        <title>Genome announcement of multiple Pseudomonas syringae strains.</title>
        <authorList>
            <person name="Thakur S."/>
            <person name="Wang P.W."/>
            <person name="Gong Y."/>
            <person name="Weir B.S."/>
            <person name="Guttman D.S."/>
        </authorList>
    </citation>
    <scope>NUCLEOTIDE SEQUENCE [LARGE SCALE GENOMIC DNA]</scope>
    <source>
        <strain evidence="2 3">ICMP3507</strain>
    </source>
</reference>
<protein>
    <submittedName>
        <fullName evidence="2">Uncharacterized protein</fullName>
    </submittedName>
</protein>
<comment type="caution">
    <text evidence="2">The sequence shown here is derived from an EMBL/GenBank/DDBJ whole genome shotgun (WGS) entry which is preliminary data.</text>
</comment>
<sequence length="62" mass="7422">MIRHPHNVPDRGNGEYFQQRNREVTPEKFATMMRESDDASDWMRDQLKLKRYLRSPDASSII</sequence>
<gene>
    <name evidence="2" type="ORF">ALO35_200002</name>
</gene>
<dbReference type="Proteomes" id="UP000050265">
    <property type="component" value="Unassembled WGS sequence"/>
</dbReference>
<organism evidence="2 3">
    <name type="scientific">Pseudomonas amygdali pv. lachrymans</name>
    <name type="common">Pseudomonas syringae pv. lachrymans</name>
    <dbReference type="NCBI Taxonomy" id="53707"/>
    <lineage>
        <taxon>Bacteria</taxon>
        <taxon>Pseudomonadati</taxon>
        <taxon>Pseudomonadota</taxon>
        <taxon>Gammaproteobacteria</taxon>
        <taxon>Pseudomonadales</taxon>
        <taxon>Pseudomonadaceae</taxon>
        <taxon>Pseudomonas</taxon>
        <taxon>Pseudomonas amygdali</taxon>
    </lineage>
</organism>
<dbReference type="AlphaFoldDB" id="A0A0P9U1L2"/>
<dbReference type="EMBL" id="LJQP01000172">
    <property type="protein sequence ID" value="KPX71413.1"/>
    <property type="molecule type" value="Genomic_DNA"/>
</dbReference>
<accession>A0A0P9U1L2</accession>
<evidence type="ECO:0000313" key="2">
    <source>
        <dbReference type="EMBL" id="KPX71413.1"/>
    </source>
</evidence>
<name>A0A0P9U1L2_PSEAV</name>
<evidence type="ECO:0000256" key="1">
    <source>
        <dbReference type="SAM" id="MobiDB-lite"/>
    </source>
</evidence>
<proteinExistence type="predicted"/>
<dbReference type="PATRIC" id="fig|53707.9.peg.6530"/>
<evidence type="ECO:0000313" key="3">
    <source>
        <dbReference type="Proteomes" id="UP000050265"/>
    </source>
</evidence>